<feature type="domain" description="HTH lysR-type" evidence="5">
    <location>
        <begin position="1"/>
        <end position="59"/>
    </location>
</feature>
<organism evidence="6 7">
    <name type="scientific">Pandoraea bronchicola</name>
    <dbReference type="NCBI Taxonomy" id="2508287"/>
    <lineage>
        <taxon>Bacteria</taxon>
        <taxon>Pseudomonadati</taxon>
        <taxon>Pseudomonadota</taxon>
        <taxon>Betaproteobacteria</taxon>
        <taxon>Burkholderiales</taxon>
        <taxon>Burkholderiaceae</taxon>
        <taxon>Pandoraea</taxon>
    </lineage>
</organism>
<dbReference type="FunFam" id="3.40.190.290:FF:000001">
    <property type="entry name" value="Transcriptional regulator, LysR family"/>
    <property type="match status" value="1"/>
</dbReference>
<keyword evidence="7" id="KW-1185">Reference proteome</keyword>
<evidence type="ECO:0000313" key="6">
    <source>
        <dbReference type="EMBL" id="VVE89403.1"/>
    </source>
</evidence>
<dbReference type="InterPro" id="IPR058163">
    <property type="entry name" value="LysR-type_TF_proteobact-type"/>
</dbReference>
<evidence type="ECO:0000256" key="3">
    <source>
        <dbReference type="ARBA" id="ARBA00023125"/>
    </source>
</evidence>
<evidence type="ECO:0000256" key="4">
    <source>
        <dbReference type="ARBA" id="ARBA00023163"/>
    </source>
</evidence>
<dbReference type="FunFam" id="1.10.10.10:FF:000001">
    <property type="entry name" value="LysR family transcriptional regulator"/>
    <property type="match status" value="1"/>
</dbReference>
<reference evidence="6 7" key="1">
    <citation type="submission" date="2019-08" db="EMBL/GenBank/DDBJ databases">
        <authorList>
            <person name="Peeters C."/>
        </authorList>
    </citation>
    <scope>NUCLEOTIDE SEQUENCE [LARGE SCALE GENOMIC DNA]</scope>
    <source>
        <strain evidence="6 7">LMG 20603</strain>
    </source>
</reference>
<dbReference type="InterPro" id="IPR000847">
    <property type="entry name" value="LysR_HTH_N"/>
</dbReference>
<evidence type="ECO:0000256" key="1">
    <source>
        <dbReference type="ARBA" id="ARBA00009437"/>
    </source>
</evidence>
<dbReference type="Gene3D" id="3.40.190.290">
    <property type="match status" value="1"/>
</dbReference>
<dbReference type="PANTHER" id="PTHR30537">
    <property type="entry name" value="HTH-TYPE TRANSCRIPTIONAL REGULATOR"/>
    <property type="match status" value="1"/>
</dbReference>
<dbReference type="PRINTS" id="PR00039">
    <property type="entry name" value="HTHLYSR"/>
</dbReference>
<keyword evidence="4" id="KW-0804">Transcription</keyword>
<dbReference type="GO" id="GO:0043565">
    <property type="term" value="F:sequence-specific DNA binding"/>
    <property type="evidence" value="ECO:0007669"/>
    <property type="project" value="TreeGrafter"/>
</dbReference>
<dbReference type="AlphaFoldDB" id="A0A5E5BYH3"/>
<dbReference type="Proteomes" id="UP000382040">
    <property type="component" value="Unassembled WGS sequence"/>
</dbReference>
<comment type="similarity">
    <text evidence="1">Belongs to the LysR transcriptional regulatory family.</text>
</comment>
<dbReference type="PANTHER" id="PTHR30537:SF72">
    <property type="entry name" value="LYSR FAMILY TRANSCRIPTIONAL REGULATOR"/>
    <property type="match status" value="1"/>
</dbReference>
<evidence type="ECO:0000256" key="2">
    <source>
        <dbReference type="ARBA" id="ARBA00023015"/>
    </source>
</evidence>
<proteinExistence type="inferred from homology"/>
<dbReference type="CDD" id="cd08472">
    <property type="entry name" value="PBP2_CrgA_like_3"/>
    <property type="match status" value="1"/>
</dbReference>
<protein>
    <submittedName>
        <fullName evidence="6">Transcriptional regulator</fullName>
    </submittedName>
</protein>
<dbReference type="GO" id="GO:0003700">
    <property type="term" value="F:DNA-binding transcription factor activity"/>
    <property type="evidence" value="ECO:0007669"/>
    <property type="project" value="InterPro"/>
</dbReference>
<keyword evidence="2" id="KW-0805">Transcription regulation</keyword>
<dbReference type="SUPFAM" id="SSF53850">
    <property type="entry name" value="Periplasmic binding protein-like II"/>
    <property type="match status" value="1"/>
</dbReference>
<evidence type="ECO:0000313" key="7">
    <source>
        <dbReference type="Proteomes" id="UP000382040"/>
    </source>
</evidence>
<dbReference type="InterPro" id="IPR005119">
    <property type="entry name" value="LysR_subst-bd"/>
</dbReference>
<dbReference type="SUPFAM" id="SSF46785">
    <property type="entry name" value="Winged helix' DNA-binding domain"/>
    <property type="match status" value="1"/>
</dbReference>
<dbReference type="Pfam" id="PF00126">
    <property type="entry name" value="HTH_1"/>
    <property type="match status" value="1"/>
</dbReference>
<dbReference type="RefSeq" id="WP_150560635.1">
    <property type="nucleotide sequence ID" value="NZ_CABPST010000009.1"/>
</dbReference>
<dbReference type="InterPro" id="IPR036390">
    <property type="entry name" value="WH_DNA-bd_sf"/>
</dbReference>
<name>A0A5E5BYH3_9BURK</name>
<dbReference type="GO" id="GO:0006351">
    <property type="term" value="P:DNA-templated transcription"/>
    <property type="evidence" value="ECO:0007669"/>
    <property type="project" value="TreeGrafter"/>
</dbReference>
<dbReference type="InterPro" id="IPR036388">
    <property type="entry name" value="WH-like_DNA-bd_sf"/>
</dbReference>
<dbReference type="Gene3D" id="1.10.10.10">
    <property type="entry name" value="Winged helix-like DNA-binding domain superfamily/Winged helix DNA-binding domain"/>
    <property type="match status" value="1"/>
</dbReference>
<gene>
    <name evidence="6" type="ORF">PBR20603_03372</name>
</gene>
<sequence length="307" mass="33731">MDLIDQLRIFVRVAHHGNFGAAAEQLSVPRPTVSLAIQQLEERLGVRLLNRTTRRVSLTQDGIAMLDRAATLVADSDELLQQFQPHGIALSGRLKVDLPSRIARRYVAPRLPDFLSRFPGVEIELGSSDRLVDLVHEGIDCALRVGEMSASSLVVRPLGTLRLINCASPAYLARYGTPMSPEELPRHVAVNYAISGAGRNAPWEWISDGVVQTSAMCADVTVNNAETYIAAGMAGLGLIQIPAFDVNHHLEAGDLVEVLHAWPAPQMPIQIVYPHRRHMARRVQVFIAWLSEILAPCLDPSKGMNRP</sequence>
<dbReference type="OrthoDB" id="9076738at2"/>
<dbReference type="PROSITE" id="PS50931">
    <property type="entry name" value="HTH_LYSR"/>
    <property type="match status" value="1"/>
</dbReference>
<dbReference type="Pfam" id="PF03466">
    <property type="entry name" value="LysR_substrate"/>
    <property type="match status" value="1"/>
</dbReference>
<keyword evidence="3" id="KW-0238">DNA-binding</keyword>
<evidence type="ECO:0000259" key="5">
    <source>
        <dbReference type="PROSITE" id="PS50931"/>
    </source>
</evidence>
<accession>A0A5E5BYH3</accession>
<dbReference type="EMBL" id="CABPST010000009">
    <property type="protein sequence ID" value="VVE89403.1"/>
    <property type="molecule type" value="Genomic_DNA"/>
</dbReference>